<reference evidence="1 2" key="1">
    <citation type="submission" date="2022-06" db="EMBL/GenBank/DDBJ databases">
        <title>Isolation of gut microbiota from human fecal samples.</title>
        <authorList>
            <person name="Pamer E.G."/>
            <person name="Barat B."/>
            <person name="Waligurski E."/>
            <person name="Medina S."/>
            <person name="Paddock L."/>
            <person name="Mostad J."/>
        </authorList>
    </citation>
    <scope>NUCLEOTIDE SEQUENCE [LARGE SCALE GENOMIC DNA]</scope>
    <source>
        <strain evidence="1 2">DFI.9.73</strain>
    </source>
</reference>
<protein>
    <submittedName>
        <fullName evidence="1">Alpha/beta hydrolase-fold protein</fullName>
    </submittedName>
</protein>
<dbReference type="InterPro" id="IPR050583">
    <property type="entry name" value="Mycobacterial_A85_antigen"/>
</dbReference>
<dbReference type="Pfam" id="PF00756">
    <property type="entry name" value="Esterase"/>
    <property type="match status" value="1"/>
</dbReference>
<dbReference type="Proteomes" id="UP001524473">
    <property type="component" value="Unassembled WGS sequence"/>
</dbReference>
<dbReference type="Gene3D" id="3.40.50.1820">
    <property type="entry name" value="alpha/beta hydrolase"/>
    <property type="match status" value="1"/>
</dbReference>
<dbReference type="RefSeq" id="WP_187127652.1">
    <property type="nucleotide sequence ID" value="NZ_CABKVV010000001.1"/>
</dbReference>
<keyword evidence="1" id="KW-0378">Hydrolase</keyword>
<dbReference type="PANTHER" id="PTHR48098:SF1">
    <property type="entry name" value="DIACYLGLYCEROL ACYLTRANSFERASE_MYCOLYLTRANSFERASE AG85A"/>
    <property type="match status" value="1"/>
</dbReference>
<dbReference type="InterPro" id="IPR000801">
    <property type="entry name" value="Esterase-like"/>
</dbReference>
<dbReference type="InterPro" id="IPR029058">
    <property type="entry name" value="AB_hydrolase_fold"/>
</dbReference>
<dbReference type="GO" id="GO:0016787">
    <property type="term" value="F:hydrolase activity"/>
    <property type="evidence" value="ECO:0007669"/>
    <property type="project" value="UniProtKB-KW"/>
</dbReference>
<comment type="caution">
    <text evidence="1">The sequence shown here is derived from an EMBL/GenBank/DDBJ whole genome shotgun (WGS) entry which is preliminary data.</text>
</comment>
<dbReference type="GeneID" id="90530889"/>
<accession>A0ABT1S4D5</accession>
<dbReference type="SUPFAM" id="SSF53474">
    <property type="entry name" value="alpha/beta-Hydrolases"/>
    <property type="match status" value="1"/>
</dbReference>
<organism evidence="1 2">
    <name type="scientific">Neglectibacter timonensis</name>
    <dbReference type="NCBI Taxonomy" id="1776382"/>
    <lineage>
        <taxon>Bacteria</taxon>
        <taxon>Bacillati</taxon>
        <taxon>Bacillota</taxon>
        <taxon>Clostridia</taxon>
        <taxon>Eubacteriales</taxon>
        <taxon>Oscillospiraceae</taxon>
        <taxon>Neglectibacter</taxon>
    </lineage>
</organism>
<sequence>MKKKRYPVLYLQHGGGENETNWFWQAKLNFILDNLLAEEKAEEMIVVCNSGEVYRNGEKPTPMDFEALLMQDVIPFINNRFRVLTNPSHTAVAGLSRGAYQAFYIGLRQLGRFRSIGMFSGRTTVESMHQIGGTADHLPLLFDAEKMNDSLDLLFCSVGEQEEERATGI</sequence>
<proteinExistence type="predicted"/>
<evidence type="ECO:0000313" key="2">
    <source>
        <dbReference type="Proteomes" id="UP001524473"/>
    </source>
</evidence>
<keyword evidence="2" id="KW-1185">Reference proteome</keyword>
<gene>
    <name evidence="1" type="ORF">NE695_18010</name>
</gene>
<dbReference type="PANTHER" id="PTHR48098">
    <property type="entry name" value="ENTEROCHELIN ESTERASE-RELATED"/>
    <property type="match status" value="1"/>
</dbReference>
<name>A0ABT1S4D5_9FIRM</name>
<dbReference type="EMBL" id="JANFZH010000079">
    <property type="protein sequence ID" value="MCQ4841802.1"/>
    <property type="molecule type" value="Genomic_DNA"/>
</dbReference>
<evidence type="ECO:0000313" key="1">
    <source>
        <dbReference type="EMBL" id="MCQ4841802.1"/>
    </source>
</evidence>